<gene>
    <name evidence="2" type="ORF">QWZ16_22795</name>
</gene>
<dbReference type="RefSeq" id="WP_076589662.1">
    <property type="nucleotide sequence ID" value="NZ_JABEYA020000010.1"/>
</dbReference>
<reference evidence="3" key="1">
    <citation type="journal article" date="2019" name="Int. J. Syst. Evol. Microbiol.">
        <title>The Global Catalogue of Microorganisms (GCM) 10K type strain sequencing project: providing services to taxonomists for standard genome sequencing and annotation.</title>
        <authorList>
            <consortium name="The Broad Institute Genomics Platform"/>
            <consortium name="The Broad Institute Genome Sequencing Center for Infectious Disease"/>
            <person name="Wu L."/>
            <person name="Ma J."/>
        </authorList>
    </citation>
    <scope>NUCLEOTIDE SEQUENCE [LARGE SCALE GENOMIC DNA]</scope>
    <source>
        <strain evidence="3">CECT 7398</strain>
    </source>
</reference>
<keyword evidence="3" id="KW-1185">Reference proteome</keyword>
<dbReference type="InterPro" id="IPR035897">
    <property type="entry name" value="Toll_tir_struct_dom_sf"/>
</dbReference>
<comment type="caution">
    <text evidence="2">The sequence shown here is derived from an EMBL/GenBank/DDBJ whole genome shotgun (WGS) entry which is preliminary data.</text>
</comment>
<dbReference type="EMBL" id="JAUFQC010000027">
    <property type="protein sequence ID" value="MDN3612431.1"/>
    <property type="molecule type" value="Genomic_DNA"/>
</dbReference>
<dbReference type="SUPFAM" id="SSF52200">
    <property type="entry name" value="Toll/Interleukin receptor TIR domain"/>
    <property type="match status" value="1"/>
</dbReference>
<dbReference type="Gene3D" id="3.40.50.10140">
    <property type="entry name" value="Toll/interleukin-1 receptor homology (TIR) domain"/>
    <property type="match status" value="1"/>
</dbReference>
<name>A0ABT8BZ43_9VIBR</name>
<evidence type="ECO:0000259" key="1">
    <source>
        <dbReference type="Pfam" id="PF13676"/>
    </source>
</evidence>
<sequence length="281" mass="33092">MKPEDMVDNLLNHKTYLFSLDYGDRKNEREFVKDVLDRFDRFQMTGCGLFINNNPYNLELYFCLSFEKDDRDFESWLSKHHPHKVRAYNIFVNELIEAAFRKGYSLATFLDSANVDDIMTVNKNELFLFPDRDVMYDIWGRPVIEKKKKIFLSHSSRDKNIVDTYFNEIQKSELKAWYDKEEIIAGDSITAKVSEGLDDCELGVIFLSNNFLSKHSGWTEAECNYFITRRMKKNKTLIVVNLGVEHDNMPPLLQDYLYIDASRDNAASDLIHAIRKQLERF</sequence>
<protein>
    <submittedName>
        <fullName evidence="2">Toll/interleukin-1 receptor domain-containing protein</fullName>
    </submittedName>
</protein>
<dbReference type="InterPro" id="IPR000157">
    <property type="entry name" value="TIR_dom"/>
</dbReference>
<accession>A0ABT8BZ43</accession>
<feature type="domain" description="TIR" evidence="1">
    <location>
        <begin position="150"/>
        <end position="265"/>
    </location>
</feature>
<dbReference type="Pfam" id="PF13676">
    <property type="entry name" value="TIR_2"/>
    <property type="match status" value="1"/>
</dbReference>
<dbReference type="Proteomes" id="UP001238540">
    <property type="component" value="Unassembled WGS sequence"/>
</dbReference>
<evidence type="ECO:0000313" key="3">
    <source>
        <dbReference type="Proteomes" id="UP001238540"/>
    </source>
</evidence>
<proteinExistence type="predicted"/>
<keyword evidence="2" id="KW-0675">Receptor</keyword>
<evidence type="ECO:0000313" key="2">
    <source>
        <dbReference type="EMBL" id="MDN3612431.1"/>
    </source>
</evidence>
<organism evidence="2 3">
    <name type="scientific">Vibrio ostreicida</name>
    <dbReference type="NCBI Taxonomy" id="526588"/>
    <lineage>
        <taxon>Bacteria</taxon>
        <taxon>Pseudomonadati</taxon>
        <taxon>Pseudomonadota</taxon>
        <taxon>Gammaproteobacteria</taxon>
        <taxon>Vibrionales</taxon>
        <taxon>Vibrionaceae</taxon>
        <taxon>Vibrio</taxon>
    </lineage>
</organism>